<dbReference type="CDD" id="cd02440">
    <property type="entry name" value="AdoMet_MTases"/>
    <property type="match status" value="1"/>
</dbReference>
<dbReference type="SUPFAM" id="SSF53335">
    <property type="entry name" value="S-adenosyl-L-methionine-dependent methyltransferases"/>
    <property type="match status" value="1"/>
</dbReference>
<dbReference type="PANTHER" id="PTHR42912">
    <property type="entry name" value="METHYLTRANSFERASE"/>
    <property type="match status" value="1"/>
</dbReference>
<evidence type="ECO:0000313" key="3">
    <source>
        <dbReference type="Proteomes" id="UP000004030"/>
    </source>
</evidence>
<keyword evidence="3" id="KW-1185">Reference proteome</keyword>
<evidence type="ECO:0000313" key="2">
    <source>
        <dbReference type="EMBL" id="EHJ58245.1"/>
    </source>
</evidence>
<dbReference type="PANTHER" id="PTHR42912:SF98">
    <property type="entry name" value="UNCHARACTERISED METHYLTRANSFERASE RV1498C"/>
    <property type="match status" value="1"/>
</dbReference>
<dbReference type="InterPro" id="IPR041698">
    <property type="entry name" value="Methyltransf_25"/>
</dbReference>
<gene>
    <name evidence="2" type="ORF">NSU_4813</name>
</gene>
<dbReference type="Proteomes" id="UP000004030">
    <property type="component" value="Unassembled WGS sequence"/>
</dbReference>
<protein>
    <recommendedName>
        <fullName evidence="1">Methyltransferase domain-containing protein</fullName>
    </recommendedName>
</protein>
<evidence type="ECO:0000259" key="1">
    <source>
        <dbReference type="Pfam" id="PF13649"/>
    </source>
</evidence>
<proteinExistence type="predicted"/>
<dbReference type="InterPro" id="IPR029063">
    <property type="entry name" value="SAM-dependent_MTases_sf"/>
</dbReference>
<dbReference type="EMBL" id="AGFM01000093">
    <property type="protein sequence ID" value="EHJ58245.1"/>
    <property type="molecule type" value="Genomic_DNA"/>
</dbReference>
<accession>G6EKE2</accession>
<dbReference type="GO" id="GO:0008168">
    <property type="term" value="F:methyltransferase activity"/>
    <property type="evidence" value="ECO:0007669"/>
    <property type="project" value="TreeGrafter"/>
</dbReference>
<dbReference type="InterPro" id="IPR050508">
    <property type="entry name" value="Methyltransf_Superfamily"/>
</dbReference>
<dbReference type="RefSeq" id="WP_007015720.1">
    <property type="nucleotide sequence ID" value="NZ_AGFM01000093.1"/>
</dbReference>
<name>G6EKE2_9SPHN</name>
<dbReference type="Pfam" id="PF13649">
    <property type="entry name" value="Methyltransf_25"/>
    <property type="match status" value="1"/>
</dbReference>
<reference evidence="2 3" key="1">
    <citation type="journal article" date="2012" name="J. Bacteriol.">
        <title>Genome sequence of benzo(a)pyrene-degrading bacterium Novosphingobium pentaromativorans US6-1.</title>
        <authorList>
            <person name="Luo Y.R."/>
            <person name="Kang S.G."/>
            <person name="Kim S.J."/>
            <person name="Kim M.R."/>
            <person name="Li N."/>
            <person name="Lee J.H."/>
            <person name="Kwon K.K."/>
        </authorList>
    </citation>
    <scope>NUCLEOTIDE SEQUENCE [LARGE SCALE GENOMIC DNA]</scope>
    <source>
        <strain evidence="2 3">US6-1</strain>
    </source>
</reference>
<dbReference type="Gene3D" id="3.40.50.150">
    <property type="entry name" value="Vaccinia Virus protein VP39"/>
    <property type="match status" value="1"/>
</dbReference>
<organism evidence="2 3">
    <name type="scientific">Novosphingobium pentaromativorans US6-1</name>
    <dbReference type="NCBI Taxonomy" id="1088721"/>
    <lineage>
        <taxon>Bacteria</taxon>
        <taxon>Pseudomonadati</taxon>
        <taxon>Pseudomonadota</taxon>
        <taxon>Alphaproteobacteria</taxon>
        <taxon>Sphingomonadales</taxon>
        <taxon>Sphingomonadaceae</taxon>
        <taxon>Novosphingobium</taxon>
    </lineage>
</organism>
<dbReference type="AlphaFoldDB" id="G6EKE2"/>
<dbReference type="PATRIC" id="fig|1088721.3.peg.4725"/>
<dbReference type="eggNOG" id="COG2226">
    <property type="taxonomic scope" value="Bacteria"/>
</dbReference>
<sequence>METFVSQGDGHVAVLLHNGLTDGMAVYDLGCGCGRTAQALRRSGWKGTYIGADVVPELLQELARQCPDYATVLNTTPTIAAPDGSLDIVFHWSVFTHLFPAEAYLYTAEAFRALKPGGRMVFSFLEMEDSAHDRVWQANQRLLREGKAAAQLDAFLHRDWIRRFARDSGFLEPSFTDGSDDTYHPPFWQALAVMEKPV</sequence>
<comment type="caution">
    <text evidence="2">The sequence shown here is derived from an EMBL/GenBank/DDBJ whole genome shotgun (WGS) entry which is preliminary data.</text>
</comment>
<feature type="domain" description="Methyltransferase" evidence="1">
    <location>
        <begin position="26"/>
        <end position="118"/>
    </location>
</feature>